<proteinExistence type="predicted"/>
<dbReference type="PIRSF" id="PIRSF010260">
    <property type="entry name" value="UCP010260"/>
    <property type="match status" value="1"/>
</dbReference>
<name>A0A7Y9ID82_9ACTN</name>
<feature type="domain" description="DUF1990" evidence="1">
    <location>
        <begin position="7"/>
        <end position="144"/>
    </location>
</feature>
<comment type="caution">
    <text evidence="2">The sequence shown here is derived from an EMBL/GenBank/DDBJ whole genome shotgun (WGS) entry which is preliminary data.</text>
</comment>
<organism evidence="2 3">
    <name type="scientific">Microlunatus parietis</name>
    <dbReference type="NCBI Taxonomy" id="682979"/>
    <lineage>
        <taxon>Bacteria</taxon>
        <taxon>Bacillati</taxon>
        <taxon>Actinomycetota</taxon>
        <taxon>Actinomycetes</taxon>
        <taxon>Propionibacteriales</taxon>
        <taxon>Propionibacteriaceae</taxon>
        <taxon>Microlunatus</taxon>
    </lineage>
</organism>
<dbReference type="AlphaFoldDB" id="A0A7Y9ID82"/>
<dbReference type="PANTHER" id="PTHR34202">
    <property type="entry name" value="UPF0548 PROTEIN"/>
    <property type="match status" value="1"/>
</dbReference>
<gene>
    <name evidence="2" type="ORF">BKA15_006115</name>
</gene>
<dbReference type="InterPro" id="IPR018960">
    <property type="entry name" value="DUF1990"/>
</dbReference>
<dbReference type="InterPro" id="IPR014457">
    <property type="entry name" value="UCP010260"/>
</dbReference>
<sequence>MIMKDRRSEASAVIGTGAEIWDRAAADLLRWRVKTASGFRVDDDRPVVPGRRVMITARLCRFAVVEPVEVVAVMTEPDRVGFTYRTLPGHPVSGTESFVLDRTGDEVRLTISSITRPAPHQPWRALHPLLRIAQYVVRRRYLRALCSSV</sequence>
<keyword evidence="3" id="KW-1185">Reference proteome</keyword>
<evidence type="ECO:0000259" key="1">
    <source>
        <dbReference type="Pfam" id="PF09348"/>
    </source>
</evidence>
<reference evidence="2 3" key="1">
    <citation type="submission" date="2020-07" db="EMBL/GenBank/DDBJ databases">
        <title>Sequencing the genomes of 1000 actinobacteria strains.</title>
        <authorList>
            <person name="Klenk H.-P."/>
        </authorList>
    </citation>
    <scope>NUCLEOTIDE SEQUENCE [LARGE SCALE GENOMIC DNA]</scope>
    <source>
        <strain evidence="2 3">DSM 22083</strain>
    </source>
</reference>
<evidence type="ECO:0000313" key="3">
    <source>
        <dbReference type="Proteomes" id="UP000569914"/>
    </source>
</evidence>
<dbReference type="Proteomes" id="UP000569914">
    <property type="component" value="Unassembled WGS sequence"/>
</dbReference>
<protein>
    <submittedName>
        <fullName evidence="2">Uncharacterized protein (UPF0548 family)</fullName>
    </submittedName>
</protein>
<accession>A0A7Y9ID82</accession>
<dbReference type="Pfam" id="PF09348">
    <property type="entry name" value="DUF1990"/>
    <property type="match status" value="1"/>
</dbReference>
<dbReference type="EMBL" id="JACCBU010000001">
    <property type="protein sequence ID" value="NYE74786.1"/>
    <property type="molecule type" value="Genomic_DNA"/>
</dbReference>
<evidence type="ECO:0000313" key="2">
    <source>
        <dbReference type="EMBL" id="NYE74786.1"/>
    </source>
</evidence>
<dbReference type="PANTHER" id="PTHR34202:SF1">
    <property type="entry name" value="UPF0548 PROTEIN"/>
    <property type="match status" value="1"/>
</dbReference>